<gene>
    <name evidence="1" type="ORF">LARSCL_LOCUS20937</name>
</gene>
<sequence length="79" mass="9057">MARQSPKPENMALQKSATLLWRNFPSPSGRGWSLGSVLNGQFLVLSTVRHDMDENYQKRDGTMWLKNTDNRGFAIFDLQ</sequence>
<evidence type="ECO:0000313" key="2">
    <source>
        <dbReference type="Proteomes" id="UP001497382"/>
    </source>
</evidence>
<keyword evidence="2" id="KW-1185">Reference proteome</keyword>
<organism evidence="1 2">
    <name type="scientific">Larinioides sclopetarius</name>
    <dbReference type="NCBI Taxonomy" id="280406"/>
    <lineage>
        <taxon>Eukaryota</taxon>
        <taxon>Metazoa</taxon>
        <taxon>Ecdysozoa</taxon>
        <taxon>Arthropoda</taxon>
        <taxon>Chelicerata</taxon>
        <taxon>Arachnida</taxon>
        <taxon>Araneae</taxon>
        <taxon>Araneomorphae</taxon>
        <taxon>Entelegynae</taxon>
        <taxon>Araneoidea</taxon>
        <taxon>Araneidae</taxon>
        <taxon>Larinioides</taxon>
    </lineage>
</organism>
<name>A0AAV2BSB8_9ARAC</name>
<protein>
    <submittedName>
        <fullName evidence="1">Uncharacterized protein</fullName>
    </submittedName>
</protein>
<dbReference type="AlphaFoldDB" id="A0AAV2BSB8"/>
<proteinExistence type="predicted"/>
<accession>A0AAV2BSB8</accession>
<reference evidence="1 2" key="1">
    <citation type="submission" date="2024-04" db="EMBL/GenBank/DDBJ databases">
        <authorList>
            <person name="Rising A."/>
            <person name="Reimegard J."/>
            <person name="Sonavane S."/>
            <person name="Akerstrom W."/>
            <person name="Nylinder S."/>
            <person name="Hedman E."/>
            <person name="Kallberg Y."/>
        </authorList>
    </citation>
    <scope>NUCLEOTIDE SEQUENCE [LARGE SCALE GENOMIC DNA]</scope>
</reference>
<comment type="caution">
    <text evidence="1">The sequence shown here is derived from an EMBL/GenBank/DDBJ whole genome shotgun (WGS) entry which is preliminary data.</text>
</comment>
<dbReference type="Proteomes" id="UP001497382">
    <property type="component" value="Unassembled WGS sequence"/>
</dbReference>
<evidence type="ECO:0000313" key="1">
    <source>
        <dbReference type="EMBL" id="CAL1298686.1"/>
    </source>
</evidence>
<dbReference type="EMBL" id="CAXIEN010000469">
    <property type="protein sequence ID" value="CAL1298686.1"/>
    <property type="molecule type" value="Genomic_DNA"/>
</dbReference>